<accession>A0ABP1GUK0</accession>
<keyword evidence="2" id="KW-1185">Reference proteome</keyword>
<name>A0ABP1GUK0_9EUKA</name>
<gene>
    <name evidence="1" type="ORF">HINF_LOCUS5610</name>
</gene>
<proteinExistence type="predicted"/>
<evidence type="ECO:0000313" key="2">
    <source>
        <dbReference type="Proteomes" id="UP001642409"/>
    </source>
</evidence>
<reference evidence="1 2" key="1">
    <citation type="submission" date="2024-07" db="EMBL/GenBank/DDBJ databases">
        <authorList>
            <person name="Akdeniz Z."/>
        </authorList>
    </citation>
    <scope>NUCLEOTIDE SEQUENCE [LARGE SCALE GENOMIC DNA]</scope>
</reference>
<dbReference type="Proteomes" id="UP001642409">
    <property type="component" value="Unassembled WGS sequence"/>
</dbReference>
<sequence>MTSVFVFSLIQLKWFGYNEAPHEVLQIIDIRRIHHSRLRGMGFGFQFNNQEADSLNVWKNSIMLGSLWWMVWQMMSDASFFLLILRIPNLRFFHTLAFSLIRLKMATPLQAKCIQKYC</sequence>
<evidence type="ECO:0000313" key="1">
    <source>
        <dbReference type="EMBL" id="CAL5979463.1"/>
    </source>
</evidence>
<dbReference type="EMBL" id="CAXDID020000011">
    <property type="protein sequence ID" value="CAL5979463.1"/>
    <property type="molecule type" value="Genomic_DNA"/>
</dbReference>
<organism evidence="1 2">
    <name type="scientific">Hexamita inflata</name>
    <dbReference type="NCBI Taxonomy" id="28002"/>
    <lineage>
        <taxon>Eukaryota</taxon>
        <taxon>Metamonada</taxon>
        <taxon>Diplomonadida</taxon>
        <taxon>Hexamitidae</taxon>
        <taxon>Hexamitinae</taxon>
        <taxon>Hexamita</taxon>
    </lineage>
</organism>
<comment type="caution">
    <text evidence="1">The sequence shown here is derived from an EMBL/GenBank/DDBJ whole genome shotgun (WGS) entry which is preliminary data.</text>
</comment>
<protein>
    <submittedName>
        <fullName evidence="1">Hypothetical_protein</fullName>
    </submittedName>
</protein>